<evidence type="ECO:0000259" key="1">
    <source>
        <dbReference type="PROSITE" id="PS50263"/>
    </source>
</evidence>
<dbReference type="KEGG" id="ahel:Q31a_34640"/>
<dbReference type="AlphaFoldDB" id="A0A518G980"/>
<dbReference type="Pfam" id="PF00795">
    <property type="entry name" value="CN_hydrolase"/>
    <property type="match status" value="1"/>
</dbReference>
<keyword evidence="3" id="KW-1185">Reference proteome</keyword>
<dbReference type="RefSeq" id="WP_145079829.1">
    <property type="nucleotide sequence ID" value="NZ_CP036298.1"/>
</dbReference>
<protein>
    <recommendedName>
        <fullName evidence="1">CN hydrolase domain-containing protein</fullName>
    </recommendedName>
</protein>
<accession>A0A518G980</accession>
<proteinExistence type="predicted"/>
<dbReference type="PROSITE" id="PS50263">
    <property type="entry name" value="CN_HYDROLASE"/>
    <property type="match status" value="1"/>
</dbReference>
<dbReference type="Gene3D" id="3.60.110.10">
    <property type="entry name" value="Carbon-nitrogen hydrolase"/>
    <property type="match status" value="1"/>
</dbReference>
<evidence type="ECO:0000313" key="2">
    <source>
        <dbReference type="EMBL" id="QDV25141.1"/>
    </source>
</evidence>
<dbReference type="InterPro" id="IPR036526">
    <property type="entry name" value="C-N_Hydrolase_sf"/>
</dbReference>
<organism evidence="2 3">
    <name type="scientific">Aureliella helgolandensis</name>
    <dbReference type="NCBI Taxonomy" id="2527968"/>
    <lineage>
        <taxon>Bacteria</taxon>
        <taxon>Pseudomonadati</taxon>
        <taxon>Planctomycetota</taxon>
        <taxon>Planctomycetia</taxon>
        <taxon>Pirellulales</taxon>
        <taxon>Pirellulaceae</taxon>
        <taxon>Aureliella</taxon>
    </lineage>
</organism>
<dbReference type="EMBL" id="CP036298">
    <property type="protein sequence ID" value="QDV25141.1"/>
    <property type="molecule type" value="Genomic_DNA"/>
</dbReference>
<sequence length="119" mass="13243">MPGWDYPVFDTRFGKVGMMIVYEAFIPEVARELSNCGAGVRARRLWGHNPLIGAARACDNHNYVISSTYTDVSSDWMISVICGHNGKPLAQVSEWGSVTVAEVDLNHPMYRYSLGDFKA</sequence>
<dbReference type="OrthoDB" id="2826359at2"/>
<reference evidence="2 3" key="1">
    <citation type="submission" date="2019-02" db="EMBL/GenBank/DDBJ databases">
        <title>Deep-cultivation of Planctomycetes and their phenomic and genomic characterization uncovers novel biology.</title>
        <authorList>
            <person name="Wiegand S."/>
            <person name="Jogler M."/>
            <person name="Boedeker C."/>
            <person name="Pinto D."/>
            <person name="Vollmers J."/>
            <person name="Rivas-Marin E."/>
            <person name="Kohn T."/>
            <person name="Peeters S.H."/>
            <person name="Heuer A."/>
            <person name="Rast P."/>
            <person name="Oberbeckmann S."/>
            <person name="Bunk B."/>
            <person name="Jeske O."/>
            <person name="Meyerdierks A."/>
            <person name="Storesund J.E."/>
            <person name="Kallscheuer N."/>
            <person name="Luecker S."/>
            <person name="Lage O.M."/>
            <person name="Pohl T."/>
            <person name="Merkel B.J."/>
            <person name="Hornburger P."/>
            <person name="Mueller R.-W."/>
            <person name="Bruemmer F."/>
            <person name="Labrenz M."/>
            <person name="Spormann A.M."/>
            <person name="Op den Camp H."/>
            <person name="Overmann J."/>
            <person name="Amann R."/>
            <person name="Jetten M.S.M."/>
            <person name="Mascher T."/>
            <person name="Medema M.H."/>
            <person name="Devos D.P."/>
            <person name="Kaster A.-K."/>
            <person name="Ovreas L."/>
            <person name="Rohde M."/>
            <person name="Galperin M.Y."/>
            <person name="Jogler C."/>
        </authorList>
    </citation>
    <scope>NUCLEOTIDE SEQUENCE [LARGE SCALE GENOMIC DNA]</scope>
    <source>
        <strain evidence="2 3">Q31a</strain>
    </source>
</reference>
<dbReference type="CDD" id="cd07197">
    <property type="entry name" value="nitrilase"/>
    <property type="match status" value="1"/>
</dbReference>
<feature type="domain" description="CN hydrolase" evidence="1">
    <location>
        <begin position="1"/>
        <end position="105"/>
    </location>
</feature>
<evidence type="ECO:0000313" key="3">
    <source>
        <dbReference type="Proteomes" id="UP000318017"/>
    </source>
</evidence>
<dbReference type="Proteomes" id="UP000318017">
    <property type="component" value="Chromosome"/>
</dbReference>
<dbReference type="InterPro" id="IPR003010">
    <property type="entry name" value="C-N_Hydrolase"/>
</dbReference>
<name>A0A518G980_9BACT</name>
<dbReference type="SUPFAM" id="SSF56317">
    <property type="entry name" value="Carbon-nitrogen hydrolase"/>
    <property type="match status" value="1"/>
</dbReference>
<gene>
    <name evidence="2" type="ORF">Q31a_34640</name>
</gene>